<dbReference type="EMBL" id="CAMXCT030001114">
    <property type="protein sequence ID" value="CAL4774215.1"/>
    <property type="molecule type" value="Genomic_DNA"/>
</dbReference>
<comment type="caution">
    <text evidence="1">The sequence shown here is derived from an EMBL/GenBank/DDBJ whole genome shotgun (WGS) entry which is preliminary data.</text>
</comment>
<protein>
    <submittedName>
        <fullName evidence="3">Prolyl 4-hydroxylase alpha subunit domain-containing protein</fullName>
    </submittedName>
</protein>
<organism evidence="1">
    <name type="scientific">Cladocopium goreaui</name>
    <dbReference type="NCBI Taxonomy" id="2562237"/>
    <lineage>
        <taxon>Eukaryota</taxon>
        <taxon>Sar</taxon>
        <taxon>Alveolata</taxon>
        <taxon>Dinophyceae</taxon>
        <taxon>Suessiales</taxon>
        <taxon>Symbiodiniaceae</taxon>
        <taxon>Cladocopium</taxon>
    </lineage>
</organism>
<dbReference type="AlphaFoldDB" id="A0A9P1CA29"/>
<gene>
    <name evidence="1" type="ORF">C1SCF055_LOCUS14216</name>
</gene>
<reference evidence="2" key="2">
    <citation type="submission" date="2024-04" db="EMBL/GenBank/DDBJ databases">
        <authorList>
            <person name="Chen Y."/>
            <person name="Shah S."/>
            <person name="Dougan E. K."/>
            <person name="Thang M."/>
            <person name="Chan C."/>
        </authorList>
    </citation>
    <scope>NUCLEOTIDE SEQUENCE [LARGE SCALE GENOMIC DNA]</scope>
</reference>
<keyword evidence="4" id="KW-1185">Reference proteome</keyword>
<reference evidence="1" key="1">
    <citation type="submission" date="2022-10" db="EMBL/GenBank/DDBJ databases">
        <authorList>
            <person name="Chen Y."/>
            <person name="Dougan E. K."/>
            <person name="Chan C."/>
            <person name="Rhodes N."/>
            <person name="Thang M."/>
        </authorList>
    </citation>
    <scope>NUCLEOTIDE SEQUENCE</scope>
</reference>
<dbReference type="Gene3D" id="2.60.120.620">
    <property type="entry name" value="q2cbj1_9rhob like domain"/>
    <property type="match status" value="1"/>
</dbReference>
<accession>A0A9P1CA29</accession>
<sequence length="404" mass="46290">MNRGWTGKDPALDVTLLSLHPKVMRFRGMLTAKECALLRFLMLEALIYLDDLGTPLVSSRPGAIRNGRNASAAFGELGSRPWLRSQNTGHISFYFKEPPEFMNQLIERVGKIAGVHPNNVEPIYHLYVPATLPSNLHLDNFNKYLFPHRYLSVSLFLDDHEDGGTVFPLMLDSFGDTGGSTTLALDNDEVQKWQWVLNEERLQQVRNDSEAYAHRRVDLDEPMGFRHRLLEAAQLMCRSGRMAQMPVLPEKGTMYLWFNYLPNGEDDVRSIHAGCSSSVSYKMLGAFFLRDAAGPFPEHDSFWHPSKVRQQANDELQRQVEMMAVNAFRFDHIAALFNMERHAVFELHGAAEAVRLATFHHEYAQQLVQREVGYSWRSDLNDIIDEHGLDAEVPWYRQSMDGFF</sequence>
<dbReference type="Proteomes" id="UP001152797">
    <property type="component" value="Unassembled WGS sequence"/>
</dbReference>
<proteinExistence type="predicted"/>
<dbReference type="EMBL" id="CAMXCT020001114">
    <property type="protein sequence ID" value="CAL1140278.1"/>
    <property type="molecule type" value="Genomic_DNA"/>
</dbReference>
<name>A0A9P1CA29_9DINO</name>
<evidence type="ECO:0000313" key="4">
    <source>
        <dbReference type="Proteomes" id="UP001152797"/>
    </source>
</evidence>
<dbReference type="OrthoDB" id="417245at2759"/>
<evidence type="ECO:0000313" key="2">
    <source>
        <dbReference type="EMBL" id="CAL1140278.1"/>
    </source>
</evidence>
<dbReference type="EMBL" id="CAMXCT010001114">
    <property type="protein sequence ID" value="CAI3986903.1"/>
    <property type="molecule type" value="Genomic_DNA"/>
</dbReference>
<evidence type="ECO:0000313" key="1">
    <source>
        <dbReference type="EMBL" id="CAI3986903.1"/>
    </source>
</evidence>
<evidence type="ECO:0000313" key="3">
    <source>
        <dbReference type="EMBL" id="CAL4774215.1"/>
    </source>
</evidence>